<feature type="chain" id="PRO_5037434566" description="alpha-L-fucosidase" evidence="8">
    <location>
        <begin position="27"/>
        <end position="485"/>
    </location>
</feature>
<evidence type="ECO:0000256" key="1">
    <source>
        <dbReference type="ARBA" id="ARBA00004071"/>
    </source>
</evidence>
<feature type="site" description="May be important for catalysis" evidence="7">
    <location>
        <position position="322"/>
    </location>
</feature>
<organism evidence="10 11">
    <name type="scientific">Spirosoma profusum</name>
    <dbReference type="NCBI Taxonomy" id="2771354"/>
    <lineage>
        <taxon>Bacteria</taxon>
        <taxon>Pseudomonadati</taxon>
        <taxon>Bacteroidota</taxon>
        <taxon>Cytophagia</taxon>
        <taxon>Cytophagales</taxon>
        <taxon>Cytophagaceae</taxon>
        <taxon>Spirosoma</taxon>
    </lineage>
</organism>
<evidence type="ECO:0000256" key="6">
    <source>
        <dbReference type="ARBA" id="ARBA00023295"/>
    </source>
</evidence>
<evidence type="ECO:0000256" key="4">
    <source>
        <dbReference type="ARBA" id="ARBA00022729"/>
    </source>
</evidence>
<protein>
    <recommendedName>
        <fullName evidence="3">alpha-L-fucosidase</fullName>
        <ecNumber evidence="3">3.2.1.51</ecNumber>
    </recommendedName>
</protein>
<evidence type="ECO:0000313" key="10">
    <source>
        <dbReference type="EMBL" id="MBD2703212.1"/>
    </source>
</evidence>
<sequence>MKNNYFRKFRHSLAFILSFLPGALMAQQHSEQNHAHYVVPKDSLVRQKLAQWQNIKFGLLMHWGTYSEWGIVESWSLCPEDEGWCVRRGPYASNWYEYKRAYENLQTTFNPTKFNPERWATAAKDAGMKYVVFTTKHHDGFCMFDTKQTDYKITDAKTPFSKNPRSNVAKEVFTAFRNQNFMVGAYFSKPDWHVPSYWDPYFPPKDRNVSYAPKKYPQKWQQFKDFTFNQIQELMTDYGKIDILWLDGGWVRPASTIDSTISWQRTIPYDQDIDMARIAQMGRSNQPGLLVVDRTVTGEFENYVTPEQSIPDTYMPIPWESCMTMGDSWSYIPKENFKSARKLIHTLVDIVAKNGNLLLNIAPGPDGEWHSEAYGRLQEIGAWLRINGESIYDTKPVAPYRQEKWAYMGTERATYHTYLPAEQEIPPTTITLNNVSTARKPTVKLLGYAKVLKITTSPTEILVTLPEQARQWLTTQPAWVFKVEK</sequence>
<evidence type="ECO:0000256" key="7">
    <source>
        <dbReference type="PIRSR" id="PIRSR001092-1"/>
    </source>
</evidence>
<dbReference type="InterPro" id="IPR016286">
    <property type="entry name" value="FUC_metazoa-typ"/>
</dbReference>
<dbReference type="RefSeq" id="WP_190889059.1">
    <property type="nucleotide sequence ID" value="NZ_JACWZY010000020.1"/>
</dbReference>
<dbReference type="InterPro" id="IPR057739">
    <property type="entry name" value="Glyco_hydro_29_N"/>
</dbReference>
<keyword evidence="11" id="KW-1185">Reference proteome</keyword>
<dbReference type="SUPFAM" id="SSF51445">
    <property type="entry name" value="(Trans)glycosidases"/>
    <property type="match status" value="1"/>
</dbReference>
<dbReference type="EMBL" id="JACWZY010000020">
    <property type="protein sequence ID" value="MBD2703212.1"/>
    <property type="molecule type" value="Genomic_DNA"/>
</dbReference>
<evidence type="ECO:0000313" key="11">
    <source>
        <dbReference type="Proteomes" id="UP000598820"/>
    </source>
</evidence>
<dbReference type="AlphaFoldDB" id="A0A927AUA0"/>
<feature type="signal peptide" evidence="8">
    <location>
        <begin position="1"/>
        <end position="26"/>
    </location>
</feature>
<dbReference type="PIRSF" id="PIRSF001092">
    <property type="entry name" value="Alpha-L-fucosidase"/>
    <property type="match status" value="1"/>
</dbReference>
<keyword evidence="5" id="KW-0378">Hydrolase</keyword>
<dbReference type="InterPro" id="IPR000933">
    <property type="entry name" value="Glyco_hydro_29"/>
</dbReference>
<evidence type="ECO:0000259" key="9">
    <source>
        <dbReference type="Pfam" id="PF01120"/>
    </source>
</evidence>
<comment type="function">
    <text evidence="1">Alpha-L-fucosidase is responsible for hydrolyzing the alpha-1,6-linked fucose joined to the reducing-end N-acetylglucosamine of the carbohydrate moieties of glycoproteins.</text>
</comment>
<gene>
    <name evidence="10" type="ORF">IC229_21385</name>
</gene>
<dbReference type="Pfam" id="PF01120">
    <property type="entry name" value="Alpha_L_fucos"/>
    <property type="match status" value="1"/>
</dbReference>
<proteinExistence type="inferred from homology"/>
<evidence type="ECO:0000256" key="8">
    <source>
        <dbReference type="SAM" id="SignalP"/>
    </source>
</evidence>
<dbReference type="InterPro" id="IPR017853">
    <property type="entry name" value="GH"/>
</dbReference>
<keyword evidence="4 8" id="KW-0732">Signal</keyword>
<dbReference type="PANTHER" id="PTHR10030">
    <property type="entry name" value="ALPHA-L-FUCOSIDASE"/>
    <property type="match status" value="1"/>
</dbReference>
<dbReference type="GO" id="GO:0004560">
    <property type="term" value="F:alpha-L-fucosidase activity"/>
    <property type="evidence" value="ECO:0007669"/>
    <property type="project" value="InterPro"/>
</dbReference>
<name>A0A927AUA0_9BACT</name>
<dbReference type="EC" id="3.2.1.51" evidence="3"/>
<dbReference type="PANTHER" id="PTHR10030:SF37">
    <property type="entry name" value="ALPHA-L-FUCOSIDASE-RELATED"/>
    <property type="match status" value="1"/>
</dbReference>
<evidence type="ECO:0000256" key="2">
    <source>
        <dbReference type="ARBA" id="ARBA00007951"/>
    </source>
</evidence>
<dbReference type="Proteomes" id="UP000598820">
    <property type="component" value="Unassembled WGS sequence"/>
</dbReference>
<dbReference type="GO" id="GO:0016139">
    <property type="term" value="P:glycoside catabolic process"/>
    <property type="evidence" value="ECO:0007669"/>
    <property type="project" value="TreeGrafter"/>
</dbReference>
<comment type="caution">
    <text evidence="10">The sequence shown here is derived from an EMBL/GenBank/DDBJ whole genome shotgun (WGS) entry which is preliminary data.</text>
</comment>
<dbReference type="SMART" id="SM00812">
    <property type="entry name" value="Alpha_L_fucos"/>
    <property type="match status" value="1"/>
</dbReference>
<dbReference type="Gene3D" id="3.20.20.80">
    <property type="entry name" value="Glycosidases"/>
    <property type="match status" value="1"/>
</dbReference>
<accession>A0A927AUA0</accession>
<dbReference type="GO" id="GO:0005764">
    <property type="term" value="C:lysosome"/>
    <property type="evidence" value="ECO:0007669"/>
    <property type="project" value="TreeGrafter"/>
</dbReference>
<evidence type="ECO:0000256" key="5">
    <source>
        <dbReference type="ARBA" id="ARBA00022801"/>
    </source>
</evidence>
<reference evidence="10" key="1">
    <citation type="submission" date="2020-09" db="EMBL/GenBank/DDBJ databases">
        <authorList>
            <person name="Kim M.K."/>
        </authorList>
    </citation>
    <scope>NUCLEOTIDE SEQUENCE</scope>
    <source>
        <strain evidence="10">BT702</strain>
    </source>
</reference>
<dbReference type="GO" id="GO:0006004">
    <property type="term" value="P:fucose metabolic process"/>
    <property type="evidence" value="ECO:0007669"/>
    <property type="project" value="InterPro"/>
</dbReference>
<comment type="similarity">
    <text evidence="2">Belongs to the glycosyl hydrolase 29 family.</text>
</comment>
<evidence type="ECO:0000256" key="3">
    <source>
        <dbReference type="ARBA" id="ARBA00012662"/>
    </source>
</evidence>
<feature type="domain" description="Glycoside hydrolase family 29 N-terminal" evidence="9">
    <location>
        <begin position="25"/>
        <end position="389"/>
    </location>
</feature>
<keyword evidence="6" id="KW-0326">Glycosidase</keyword>